<dbReference type="GO" id="GO:0003677">
    <property type="term" value="F:DNA binding"/>
    <property type="evidence" value="ECO:0007669"/>
    <property type="project" value="InterPro"/>
</dbReference>
<reference evidence="6" key="1">
    <citation type="journal article" date="2020" name="bioRxiv">
        <title>Chromosome-level reference genome of the European wasp spider Argiope bruennichi: a resource for studies on range expansion and evolutionary adaptation.</title>
        <authorList>
            <person name="Sheffer M.M."/>
            <person name="Hoppe A."/>
            <person name="Krehenwinkel H."/>
            <person name="Uhl G."/>
            <person name="Kuss A.W."/>
            <person name="Jensen L."/>
            <person name="Jensen C."/>
            <person name="Gillespie R.G."/>
            <person name="Hoff K.J."/>
            <person name="Prost S."/>
        </authorList>
    </citation>
    <scope>NUCLEOTIDE SEQUENCE</scope>
</reference>
<dbReference type="InterPro" id="IPR009668">
    <property type="entry name" value="RNA_pol-assoc_fac_A49-like"/>
</dbReference>
<evidence type="ECO:0000256" key="2">
    <source>
        <dbReference type="ARBA" id="ARBA00009430"/>
    </source>
</evidence>
<dbReference type="Pfam" id="PF06870">
    <property type="entry name" value="RNA_pol_I_A49"/>
    <property type="match status" value="1"/>
</dbReference>
<evidence type="ECO:0000313" key="6">
    <source>
        <dbReference type="EMBL" id="KAF8797258.1"/>
    </source>
</evidence>
<proteinExistence type="inferred from homology"/>
<keyword evidence="3 6" id="KW-0240">DNA-directed RNA polymerase</keyword>
<organism evidence="6 7">
    <name type="scientific">Argiope bruennichi</name>
    <name type="common">Wasp spider</name>
    <name type="synonym">Aranea bruennichi</name>
    <dbReference type="NCBI Taxonomy" id="94029"/>
    <lineage>
        <taxon>Eukaryota</taxon>
        <taxon>Metazoa</taxon>
        <taxon>Ecdysozoa</taxon>
        <taxon>Arthropoda</taxon>
        <taxon>Chelicerata</taxon>
        <taxon>Arachnida</taxon>
        <taxon>Araneae</taxon>
        <taxon>Araneomorphae</taxon>
        <taxon>Entelegynae</taxon>
        <taxon>Araneoidea</taxon>
        <taxon>Araneidae</taxon>
        <taxon>Argiope</taxon>
    </lineage>
</organism>
<accession>A0A8T0G454</accession>
<dbReference type="GO" id="GO:0005730">
    <property type="term" value="C:nucleolus"/>
    <property type="evidence" value="ECO:0007669"/>
    <property type="project" value="UniProtKB-SubCell"/>
</dbReference>
<protein>
    <submittedName>
        <fullName evidence="6">DNA-directed RNA polymerase I subunit RPA49 like protein</fullName>
    </submittedName>
</protein>
<evidence type="ECO:0000256" key="3">
    <source>
        <dbReference type="ARBA" id="ARBA00022478"/>
    </source>
</evidence>
<evidence type="ECO:0000256" key="5">
    <source>
        <dbReference type="ARBA" id="ARBA00023242"/>
    </source>
</evidence>
<sequence>MSPKLEEDDKSDSCKLKIYSKREKRVPLFITYFSHGEMKTNIPSELHFQCFKKSTAEQKMEWEISRNLVAANGRLTYVGNCNVSSLHYFVGVRDKISGKMKLYDCVIFRMKAKLQMINNKVEPVSKTYTEGLDALTESFGSKARKRALSLKQKYIVDSSVVKEISIHNSILQLSPSNYALPEYIDYLPPVNRIASSVNDVFDICHIISSQEDISLNIEVQELFASPLDMLTKKRFSFCKYVSMRFENVTIMKAKYLLYFNYLIVFQQLKYTDMRKKDPIPSIPDPYKKNMLEKFTRISRTNSGRIIRSCSNQLKDKLIAYILALGLVIDEFKVNLEEIVEDMSNIKVPKLTTIAKALGCYITTKKIGERIMKYAEIKIPLNVPIPKYVRRSSINKKL</sequence>
<dbReference type="Proteomes" id="UP000807504">
    <property type="component" value="Unassembled WGS sequence"/>
</dbReference>
<gene>
    <name evidence="6" type="ORF">HNY73_001543</name>
</gene>
<keyword evidence="5" id="KW-0539">Nucleus</keyword>
<dbReference type="OrthoDB" id="277398at2759"/>
<keyword evidence="7" id="KW-1185">Reference proteome</keyword>
<evidence type="ECO:0000313" key="7">
    <source>
        <dbReference type="Proteomes" id="UP000807504"/>
    </source>
</evidence>
<name>A0A8T0G454_ARGBR</name>
<dbReference type="GO" id="GO:0000428">
    <property type="term" value="C:DNA-directed RNA polymerase complex"/>
    <property type="evidence" value="ECO:0007669"/>
    <property type="project" value="UniProtKB-KW"/>
</dbReference>
<reference evidence="6" key="2">
    <citation type="submission" date="2020-06" db="EMBL/GenBank/DDBJ databases">
        <authorList>
            <person name="Sheffer M."/>
        </authorList>
    </citation>
    <scope>NUCLEOTIDE SEQUENCE</scope>
</reference>
<keyword evidence="4" id="KW-0804">Transcription</keyword>
<dbReference type="GO" id="GO:0006351">
    <property type="term" value="P:DNA-templated transcription"/>
    <property type="evidence" value="ECO:0007669"/>
    <property type="project" value="InterPro"/>
</dbReference>
<comment type="similarity">
    <text evidence="2">Belongs to the eukaryotic RPA49/POLR1E RNA polymerase subunit family.</text>
</comment>
<dbReference type="OMA" id="QYHTVAR"/>
<dbReference type="EMBL" id="JABXBU010000001">
    <property type="protein sequence ID" value="KAF8797258.1"/>
    <property type="molecule type" value="Genomic_DNA"/>
</dbReference>
<evidence type="ECO:0000256" key="4">
    <source>
        <dbReference type="ARBA" id="ARBA00023163"/>
    </source>
</evidence>
<comment type="caution">
    <text evidence="6">The sequence shown here is derived from an EMBL/GenBank/DDBJ whole genome shotgun (WGS) entry which is preliminary data.</text>
</comment>
<dbReference type="AlphaFoldDB" id="A0A8T0G454"/>
<evidence type="ECO:0000256" key="1">
    <source>
        <dbReference type="ARBA" id="ARBA00004604"/>
    </source>
</evidence>
<dbReference type="PANTHER" id="PTHR14440">
    <property type="entry name" value="DNA-DIRECTED RNA POLYMERASE I SUBUNIT RPA49"/>
    <property type="match status" value="1"/>
</dbReference>
<comment type="subcellular location">
    <subcellularLocation>
        <location evidence="1">Nucleus</location>
        <location evidence="1">Nucleolus</location>
    </subcellularLocation>
</comment>